<protein>
    <submittedName>
        <fullName evidence="2">Uncharacterized protein</fullName>
    </submittedName>
</protein>
<dbReference type="Proteomes" id="UP000184050">
    <property type="component" value="Unassembled WGS sequence"/>
</dbReference>
<dbReference type="RefSeq" id="WP_073172564.1">
    <property type="nucleotide sequence ID" value="NZ_FQZE01000033.1"/>
</dbReference>
<keyword evidence="1" id="KW-0472">Membrane</keyword>
<proteinExistence type="predicted"/>
<organism evidence="2 3">
    <name type="scientific">Tangfeifania diversioriginum</name>
    <dbReference type="NCBI Taxonomy" id="1168035"/>
    <lineage>
        <taxon>Bacteria</taxon>
        <taxon>Pseudomonadati</taxon>
        <taxon>Bacteroidota</taxon>
        <taxon>Bacteroidia</taxon>
        <taxon>Marinilabiliales</taxon>
        <taxon>Prolixibacteraceae</taxon>
        <taxon>Tangfeifania</taxon>
    </lineage>
</organism>
<evidence type="ECO:0000256" key="1">
    <source>
        <dbReference type="SAM" id="Phobius"/>
    </source>
</evidence>
<dbReference type="OrthoDB" id="1117635at2"/>
<evidence type="ECO:0000313" key="3">
    <source>
        <dbReference type="Proteomes" id="UP000184050"/>
    </source>
</evidence>
<keyword evidence="1" id="KW-1133">Transmembrane helix</keyword>
<keyword evidence="1" id="KW-0812">Transmembrane</keyword>
<dbReference type="EMBL" id="FQZE01000033">
    <property type="protein sequence ID" value="SHJ83541.1"/>
    <property type="molecule type" value="Genomic_DNA"/>
</dbReference>
<keyword evidence="3" id="KW-1185">Reference proteome</keyword>
<feature type="transmembrane region" description="Helical" evidence="1">
    <location>
        <begin position="12"/>
        <end position="34"/>
    </location>
</feature>
<reference evidence="2 3" key="1">
    <citation type="submission" date="2016-11" db="EMBL/GenBank/DDBJ databases">
        <authorList>
            <person name="Jaros S."/>
            <person name="Januszkiewicz K."/>
            <person name="Wedrychowicz H."/>
        </authorList>
    </citation>
    <scope>NUCLEOTIDE SEQUENCE [LARGE SCALE GENOMIC DNA]</scope>
    <source>
        <strain evidence="2 3">DSM 27063</strain>
    </source>
</reference>
<dbReference type="STRING" id="1168035.SAMN05444280_13334"/>
<sequence length="1426" mass="163489">MTETAKKIRKISGLILTTTALLVVVAAIVVWILLPGFANKKLTKFVTEKSGGNYHLSIQKIERKYWPFSIKFHEVSFVPDEDFSAKAVQDSTGKTTYSVRAKSIEFEGIKFRKLLRNKAFLCRKVSVEKPEVSLAGDELAQSNSEQMAEMILAQTRPFISNYLNEINIRQIEFTDASFGLYGPAGDSALVSGTDQVSLEVLGFHTDTAMIFHQTHFFKTDDVLVKITDFNNEMGDSLHFVNIDTLAYSLKSTDIRAVGFRLAPLYRNTAKNLYEVDVPEVYVKSRSITHFALNDSLKISFLEFKNPNIRFFQKENPDRLNLEDLNRFDLYTLIQNQFTKMEVDSFQLTSARLEIFRQPDYTSYQQQFGAIDITLNGFALDSTSAQNTEKLLHSDEIEMRVSDYYLRLEDNQHDFRADSLVVSTYSDQLGAYNIKISPGIQQEMQSRTEVNIACEALNIENVNLRNLYHTRSLPTSKIEIQKPDVQLKYHIDREKQKKQEETGLLYELVTDYLEGVYSNLAYIDKGKLNIENHRNEKLEGYFETDFTFSLTDFSLDSTSRQRTDKFFFATNFDLHFSDYEMQLVDDLHKLEIGQATISSTNQHVQIENLKLQPVINNVSITTMEQYNRSELYNISIPEISLNNVRLNDAFFNKKLKIDHFKISTPKIYFENFGTLRKTGETTDFTEFYQLVFNYIEDFDINKFSAPNGKLTWVNHTRNGKTISFDNEFSASLDKFRLNKNEIGKQRLFFSDNFDVTIKDQQFELSDSVHILKAGEIRLSSANSLVSVKDALLYPGITTENYHELATTFQVAIPELIISDFNFPEAYYSRQPNIELLELVSPRFQVYRQTDKAKPLDLNKYQFPLPAFLQSLHLNELKISDANVVTYATKGIDHRAVANFSFSLSMPGLVLENNEQQQAQILSSNILLNISDFKAPLGEDHNFSAGSLNFNRDLKTISIGNLQIDPFMTGPGNNRFSISAPKIEFTGFDLATALKQSNFNFEKIDIQTPSVDIEINKQIQNDTIEFLQTLDLYPYVEPLLNQIKVNNLSLTNAELNLNWLKKELFNNKINLSFNDILIAENQPPSNFLNSAAFEISTTGLQTKSNDNRYRFSAGSLTYNSSRHQVLLTNLAIEPLIDKEKFPKKDGYQTDVVQATIDFAQLQGINERRWLNDNILDAEMLKIGPARLNIYRNKRYPFNQQQRPPWPQDLIKNIRQPFVFDSIVLMPSHIRYSELLGTSDEPGFVDFGNLTLNGGQFTNIAEVLQQHNNFIIDARAELYNQSTLSARFNFDMTSHDYYHTVKGSLAPMPLTPINKMLGRASPMIIETGNLNRLEFKLELNATNSSGLLYMGYNDLKIAVMEYNSSEQGKAGFASFWANKMILNSQNPKKGELEPAPIYYERDIKRSIINYWWKSIYSGTKKVLGIEPKK</sequence>
<name>A0A1M6MJ78_9BACT</name>
<accession>A0A1M6MJ78</accession>
<evidence type="ECO:0000313" key="2">
    <source>
        <dbReference type="EMBL" id="SHJ83541.1"/>
    </source>
</evidence>
<gene>
    <name evidence="2" type="ORF">SAMN05444280_13334</name>
</gene>